<name>A0A9P4V623_9PLEO</name>
<dbReference type="AlphaFoldDB" id="A0A9P4V623"/>
<protein>
    <submittedName>
        <fullName evidence="2">Uncharacterized protein</fullName>
    </submittedName>
</protein>
<evidence type="ECO:0000256" key="1">
    <source>
        <dbReference type="SAM" id="Phobius"/>
    </source>
</evidence>
<reference evidence="2" key="1">
    <citation type="journal article" date="2020" name="Stud. Mycol.">
        <title>101 Dothideomycetes genomes: a test case for predicting lifestyles and emergence of pathogens.</title>
        <authorList>
            <person name="Haridas S."/>
            <person name="Albert R."/>
            <person name="Binder M."/>
            <person name="Bloem J."/>
            <person name="Labutti K."/>
            <person name="Salamov A."/>
            <person name="Andreopoulos B."/>
            <person name="Baker S."/>
            <person name="Barry K."/>
            <person name="Bills G."/>
            <person name="Bluhm B."/>
            <person name="Cannon C."/>
            <person name="Castanera R."/>
            <person name="Culley D."/>
            <person name="Daum C."/>
            <person name="Ezra D."/>
            <person name="Gonzalez J."/>
            <person name="Henrissat B."/>
            <person name="Kuo A."/>
            <person name="Liang C."/>
            <person name="Lipzen A."/>
            <person name="Lutzoni F."/>
            <person name="Magnuson J."/>
            <person name="Mondo S."/>
            <person name="Nolan M."/>
            <person name="Ohm R."/>
            <person name="Pangilinan J."/>
            <person name="Park H.-J."/>
            <person name="Ramirez L."/>
            <person name="Alfaro M."/>
            <person name="Sun H."/>
            <person name="Tritt A."/>
            <person name="Yoshinaga Y."/>
            <person name="Zwiers L.-H."/>
            <person name="Turgeon B."/>
            <person name="Goodwin S."/>
            <person name="Spatafora J."/>
            <person name="Crous P."/>
            <person name="Grigoriev I."/>
        </authorList>
    </citation>
    <scope>NUCLEOTIDE SEQUENCE</scope>
    <source>
        <strain evidence="2">CBS 125425</strain>
    </source>
</reference>
<evidence type="ECO:0000313" key="2">
    <source>
        <dbReference type="EMBL" id="KAF2741282.1"/>
    </source>
</evidence>
<accession>A0A9P4V623</accession>
<keyword evidence="1" id="KW-0472">Membrane</keyword>
<feature type="transmembrane region" description="Helical" evidence="1">
    <location>
        <begin position="247"/>
        <end position="269"/>
    </location>
</feature>
<keyword evidence="3" id="KW-1185">Reference proteome</keyword>
<evidence type="ECO:0000313" key="3">
    <source>
        <dbReference type="Proteomes" id="UP000799444"/>
    </source>
</evidence>
<sequence length="286" mass="32030">MQTDSWTIPNDFSLAGIILPGFEDYFSFPVLNITTDFYNETSFNDRSLADQPDIFDPSDESNSLAFPNSGSKLFSIFAIGLAGDKLPSMPDVRPGDGWVHDGDEFADLVAFECALQFCVNKMSAQFLNGILIENVMEQWIDESQHLDVRATESRNYTLTPPWSNTNFVILDRTDASLKNWTGTMDYIWNSTTTKTALYRAMRNSTSGFPDLMDNLAKAMTHNLRTVGYQPSAIGNACRQTGKATVTWAWLAWPIFMFVASLALLVVVMVETRKRGLQPWTNINALA</sequence>
<keyword evidence="1" id="KW-0812">Transmembrane</keyword>
<keyword evidence="1" id="KW-1133">Transmembrane helix</keyword>
<dbReference type="PANTHER" id="PTHR35394:SF5">
    <property type="entry name" value="DUF3176 DOMAIN-CONTAINING PROTEIN"/>
    <property type="match status" value="1"/>
</dbReference>
<organism evidence="2 3">
    <name type="scientific">Polyplosphaeria fusca</name>
    <dbReference type="NCBI Taxonomy" id="682080"/>
    <lineage>
        <taxon>Eukaryota</taxon>
        <taxon>Fungi</taxon>
        <taxon>Dikarya</taxon>
        <taxon>Ascomycota</taxon>
        <taxon>Pezizomycotina</taxon>
        <taxon>Dothideomycetes</taxon>
        <taxon>Pleosporomycetidae</taxon>
        <taxon>Pleosporales</taxon>
        <taxon>Tetraplosphaeriaceae</taxon>
        <taxon>Polyplosphaeria</taxon>
    </lineage>
</organism>
<dbReference type="OrthoDB" id="5376804at2759"/>
<proteinExistence type="predicted"/>
<gene>
    <name evidence="2" type="ORF">EJ04DRAFT_571400</name>
</gene>
<dbReference type="PANTHER" id="PTHR35394">
    <property type="entry name" value="DUF3176 DOMAIN-CONTAINING PROTEIN"/>
    <property type="match status" value="1"/>
</dbReference>
<dbReference type="Proteomes" id="UP000799444">
    <property type="component" value="Unassembled WGS sequence"/>
</dbReference>
<comment type="caution">
    <text evidence="2">The sequence shown here is derived from an EMBL/GenBank/DDBJ whole genome shotgun (WGS) entry which is preliminary data.</text>
</comment>
<dbReference type="EMBL" id="ML996097">
    <property type="protein sequence ID" value="KAF2741282.1"/>
    <property type="molecule type" value="Genomic_DNA"/>
</dbReference>